<reference evidence="3" key="1">
    <citation type="journal article" date="2021" name="Antonie Van Leeuwenhoek">
        <title>Draft genome and description of Waterburya agarophytonicola gen. nov. sp. nov. (Pleurocapsales, Cyanobacteria): a seaweed symbiont.</title>
        <authorList>
            <person name="Bonthond G."/>
            <person name="Shalygin S."/>
            <person name="Bayer T."/>
            <person name="Weinberger F."/>
        </authorList>
    </citation>
    <scope>NUCLEOTIDE SEQUENCE</scope>
    <source>
        <strain evidence="3">KI4</strain>
    </source>
</reference>
<dbReference type="InterPro" id="IPR006015">
    <property type="entry name" value="Universal_stress_UspA"/>
</dbReference>
<keyword evidence="4" id="KW-1185">Reference proteome</keyword>
<evidence type="ECO:0000259" key="2">
    <source>
        <dbReference type="Pfam" id="PF00582"/>
    </source>
</evidence>
<dbReference type="CDD" id="cd00293">
    <property type="entry name" value="USP-like"/>
    <property type="match status" value="1"/>
</dbReference>
<gene>
    <name evidence="3" type="ORF">I4641_09355</name>
</gene>
<dbReference type="Gene3D" id="3.40.50.620">
    <property type="entry name" value="HUPs"/>
    <property type="match status" value="1"/>
</dbReference>
<feature type="domain" description="UspA" evidence="2">
    <location>
        <begin position="1"/>
        <end position="156"/>
    </location>
</feature>
<proteinExistence type="inferred from homology"/>
<dbReference type="InterPro" id="IPR006016">
    <property type="entry name" value="UspA"/>
</dbReference>
<comment type="similarity">
    <text evidence="1">Belongs to the universal stress protein A family.</text>
</comment>
<dbReference type="EMBL" id="JADWDC010000018">
    <property type="protein sequence ID" value="MCC0177182.1"/>
    <property type="molecule type" value="Genomic_DNA"/>
</dbReference>
<dbReference type="PANTHER" id="PTHR46268:SF8">
    <property type="entry name" value="UNIVERSAL STRESS PROTEIN SLL1388"/>
    <property type="match status" value="1"/>
</dbReference>
<accession>A0A964BS38</accession>
<evidence type="ECO:0000313" key="4">
    <source>
        <dbReference type="Proteomes" id="UP000729733"/>
    </source>
</evidence>
<dbReference type="PRINTS" id="PR01438">
    <property type="entry name" value="UNVRSLSTRESS"/>
</dbReference>
<dbReference type="InterPro" id="IPR014729">
    <property type="entry name" value="Rossmann-like_a/b/a_fold"/>
</dbReference>
<dbReference type="AlphaFoldDB" id="A0A964BS38"/>
<dbReference type="PANTHER" id="PTHR46268">
    <property type="entry name" value="STRESS RESPONSE PROTEIN NHAX"/>
    <property type="match status" value="1"/>
</dbReference>
<organism evidence="3 4">
    <name type="scientific">Waterburya agarophytonicola KI4</name>
    <dbReference type="NCBI Taxonomy" id="2874699"/>
    <lineage>
        <taxon>Bacteria</taxon>
        <taxon>Bacillati</taxon>
        <taxon>Cyanobacteriota</taxon>
        <taxon>Cyanophyceae</taxon>
        <taxon>Pleurocapsales</taxon>
        <taxon>Hyellaceae</taxon>
        <taxon>Waterburya</taxon>
        <taxon>Waterburya agarophytonicola</taxon>
    </lineage>
</organism>
<dbReference type="Proteomes" id="UP000729733">
    <property type="component" value="Unassembled WGS sequence"/>
</dbReference>
<dbReference type="SUPFAM" id="SSF52402">
    <property type="entry name" value="Adenine nucleotide alpha hydrolases-like"/>
    <property type="match status" value="1"/>
</dbReference>
<sequence length="178" mass="19837">MLNKILVAIDITDEDKTIYNRALSLAQITGGKLMLLNIISSDKDNYPNPFIYSGYEYDLMDESLVTIYQQQWEKFKQKGLDTLRSLTEEAKTAGVEAEYSQDFGNPGHNICKTADDWSADLILIGSRGLTGVKEMFLGSVSNYVTHHAPCSVLIVRESNNLSPDLPQQEQQKSASPIS</sequence>
<dbReference type="RefSeq" id="WP_229640219.1">
    <property type="nucleotide sequence ID" value="NZ_JADWDC010000018.1"/>
</dbReference>
<name>A0A964BS38_9CYAN</name>
<comment type="caution">
    <text evidence="3">The sequence shown here is derived from an EMBL/GenBank/DDBJ whole genome shotgun (WGS) entry which is preliminary data.</text>
</comment>
<evidence type="ECO:0000256" key="1">
    <source>
        <dbReference type="ARBA" id="ARBA00008791"/>
    </source>
</evidence>
<protein>
    <submittedName>
        <fullName evidence="3">Universal stress protein</fullName>
    </submittedName>
</protein>
<evidence type="ECO:0000313" key="3">
    <source>
        <dbReference type="EMBL" id="MCC0177182.1"/>
    </source>
</evidence>
<dbReference type="Pfam" id="PF00582">
    <property type="entry name" value="Usp"/>
    <property type="match status" value="1"/>
</dbReference>